<name>M4B8M0_HYAAE</name>
<reference evidence="1" key="2">
    <citation type="submission" date="2015-06" db="UniProtKB">
        <authorList>
            <consortium name="EnsemblProtists"/>
        </authorList>
    </citation>
    <scope>IDENTIFICATION</scope>
    <source>
        <strain evidence="1">Emoy2</strain>
    </source>
</reference>
<keyword evidence="2" id="KW-1185">Reference proteome</keyword>
<proteinExistence type="predicted"/>
<dbReference type="AlphaFoldDB" id="M4B8M0"/>
<accession>M4B8M0</accession>
<evidence type="ECO:0000313" key="1">
    <source>
        <dbReference type="EnsemblProtists" id="HpaP802627"/>
    </source>
</evidence>
<evidence type="ECO:0000313" key="2">
    <source>
        <dbReference type="Proteomes" id="UP000011713"/>
    </source>
</evidence>
<dbReference type="Proteomes" id="UP000011713">
    <property type="component" value="Unassembled WGS sequence"/>
</dbReference>
<dbReference type="EnsemblProtists" id="HpaT802627">
    <property type="protein sequence ID" value="HpaP802627"/>
    <property type="gene ID" value="HpaG802627"/>
</dbReference>
<dbReference type="HOGENOM" id="CLU_1829038_0_0_1"/>
<organism evidence="1 2">
    <name type="scientific">Hyaloperonospora arabidopsidis (strain Emoy2)</name>
    <name type="common">Downy mildew agent</name>
    <name type="synonym">Peronospora arabidopsidis</name>
    <dbReference type="NCBI Taxonomy" id="559515"/>
    <lineage>
        <taxon>Eukaryota</taxon>
        <taxon>Sar</taxon>
        <taxon>Stramenopiles</taxon>
        <taxon>Oomycota</taxon>
        <taxon>Peronosporomycetes</taxon>
        <taxon>Peronosporales</taxon>
        <taxon>Peronosporaceae</taxon>
        <taxon>Hyaloperonospora</taxon>
    </lineage>
</organism>
<reference evidence="2" key="1">
    <citation type="journal article" date="2010" name="Science">
        <title>Signatures of adaptation to obligate biotrophy in the Hyaloperonospora arabidopsidis genome.</title>
        <authorList>
            <person name="Baxter L."/>
            <person name="Tripathy S."/>
            <person name="Ishaque N."/>
            <person name="Boot N."/>
            <person name="Cabral A."/>
            <person name="Kemen E."/>
            <person name="Thines M."/>
            <person name="Ah-Fong A."/>
            <person name="Anderson R."/>
            <person name="Badejoko W."/>
            <person name="Bittner-Eddy P."/>
            <person name="Boore J.L."/>
            <person name="Chibucos M.C."/>
            <person name="Coates M."/>
            <person name="Dehal P."/>
            <person name="Delehaunty K."/>
            <person name="Dong S."/>
            <person name="Downton P."/>
            <person name="Dumas B."/>
            <person name="Fabro G."/>
            <person name="Fronick C."/>
            <person name="Fuerstenberg S.I."/>
            <person name="Fulton L."/>
            <person name="Gaulin E."/>
            <person name="Govers F."/>
            <person name="Hughes L."/>
            <person name="Humphray S."/>
            <person name="Jiang R.H."/>
            <person name="Judelson H."/>
            <person name="Kamoun S."/>
            <person name="Kyung K."/>
            <person name="Meijer H."/>
            <person name="Minx P."/>
            <person name="Morris P."/>
            <person name="Nelson J."/>
            <person name="Phuntumart V."/>
            <person name="Qutob D."/>
            <person name="Rehmany A."/>
            <person name="Rougon-Cardoso A."/>
            <person name="Ryden P."/>
            <person name="Torto-Alalibo T."/>
            <person name="Studholme D."/>
            <person name="Wang Y."/>
            <person name="Win J."/>
            <person name="Wood J."/>
            <person name="Clifton S.W."/>
            <person name="Rogers J."/>
            <person name="Van den Ackerveken G."/>
            <person name="Jones J.D."/>
            <person name="McDowell J.M."/>
            <person name="Beynon J."/>
            <person name="Tyler B.M."/>
        </authorList>
    </citation>
    <scope>NUCLEOTIDE SEQUENCE [LARGE SCALE GENOMIC DNA]</scope>
    <source>
        <strain evidence="2">Emoy2</strain>
    </source>
</reference>
<protein>
    <submittedName>
        <fullName evidence="1">Uncharacterized protein</fullName>
    </submittedName>
</protein>
<dbReference type="EMBL" id="JH597989">
    <property type="status" value="NOT_ANNOTATED_CDS"/>
    <property type="molecule type" value="Genomic_DNA"/>
</dbReference>
<dbReference type="InParanoid" id="M4B8M0"/>
<dbReference type="VEuPathDB" id="FungiDB:HpaG802627"/>
<sequence>MTRWDTSRDGKGQEQNCCDFVLMVALLIPVSGKSKTRSMRERRGKKLSTFYATFMSEWKLNADCSRHRNNTNSLFLTHCMCLSFPVRLELTNVLMGTGDLRLLRRGKEIRTAIWSFEEQRYLNVGTAKAGQITIPEVEELV</sequence>